<dbReference type="PANTHER" id="PTHR24015:SF1752">
    <property type="entry name" value="OS08G0375800 PROTEIN"/>
    <property type="match status" value="1"/>
</dbReference>
<feature type="repeat" description="PPR" evidence="3">
    <location>
        <begin position="178"/>
        <end position="212"/>
    </location>
</feature>
<keyword evidence="5" id="KW-1185">Reference proteome</keyword>
<dbReference type="FunFam" id="1.25.40.10:FF:000205">
    <property type="entry name" value="Pentatricopeptide repeat-containing protein, mitochondrial"/>
    <property type="match status" value="1"/>
</dbReference>
<dbReference type="NCBIfam" id="TIGR00756">
    <property type="entry name" value="PPR"/>
    <property type="match status" value="5"/>
</dbReference>
<keyword evidence="1" id="KW-0677">Repeat</keyword>
<accession>A0ABD0UYP8</accession>
<evidence type="ECO:0000256" key="2">
    <source>
        <dbReference type="ARBA" id="ARBA00061659"/>
    </source>
</evidence>
<dbReference type="InterPro" id="IPR011990">
    <property type="entry name" value="TPR-like_helical_dom_sf"/>
</dbReference>
<dbReference type="GO" id="GO:0005739">
    <property type="term" value="C:mitochondrion"/>
    <property type="evidence" value="ECO:0007669"/>
    <property type="project" value="UniProtKB-ARBA"/>
</dbReference>
<dbReference type="EMBL" id="JANQDX010000010">
    <property type="protein sequence ID" value="KAL0917942.1"/>
    <property type="molecule type" value="Genomic_DNA"/>
</dbReference>
<evidence type="ECO:0000313" key="4">
    <source>
        <dbReference type="EMBL" id="KAL0917942.1"/>
    </source>
</evidence>
<dbReference type="GO" id="GO:0099402">
    <property type="term" value="P:plant organ development"/>
    <property type="evidence" value="ECO:0007669"/>
    <property type="project" value="UniProtKB-ARBA"/>
</dbReference>
<dbReference type="Proteomes" id="UP001552299">
    <property type="component" value="Unassembled WGS sequence"/>
</dbReference>
<feature type="repeat" description="PPR" evidence="3">
    <location>
        <begin position="280"/>
        <end position="314"/>
    </location>
</feature>
<dbReference type="InterPro" id="IPR046849">
    <property type="entry name" value="E2_motif"/>
</dbReference>
<evidence type="ECO:0000256" key="3">
    <source>
        <dbReference type="PROSITE-ProRule" id="PRU00708"/>
    </source>
</evidence>
<evidence type="ECO:0008006" key="6">
    <source>
        <dbReference type="Google" id="ProtNLM"/>
    </source>
</evidence>
<dbReference type="InterPro" id="IPR046960">
    <property type="entry name" value="PPR_At4g14850-like_plant"/>
</dbReference>
<feature type="repeat" description="PPR" evidence="3">
    <location>
        <begin position="46"/>
        <end position="76"/>
    </location>
</feature>
<dbReference type="Gene3D" id="1.25.40.10">
    <property type="entry name" value="Tetratricopeptide repeat domain"/>
    <property type="match status" value="6"/>
</dbReference>
<reference evidence="4 5" key="1">
    <citation type="journal article" date="2024" name="Plant Biotechnol. J.">
        <title>Dendrobium thyrsiflorum genome and its molecular insights into genes involved in important horticultural traits.</title>
        <authorList>
            <person name="Chen B."/>
            <person name="Wang J.Y."/>
            <person name="Zheng P.J."/>
            <person name="Li K.L."/>
            <person name="Liang Y.M."/>
            <person name="Chen X.F."/>
            <person name="Zhang C."/>
            <person name="Zhao X."/>
            <person name="He X."/>
            <person name="Zhang G.Q."/>
            <person name="Liu Z.J."/>
            <person name="Xu Q."/>
        </authorList>
    </citation>
    <scope>NUCLEOTIDE SEQUENCE [LARGE SCALE GENOMIC DNA]</scope>
    <source>
        <strain evidence="4">GZMU011</strain>
    </source>
</reference>
<dbReference type="Pfam" id="PF01535">
    <property type="entry name" value="PPR"/>
    <property type="match status" value="2"/>
</dbReference>
<dbReference type="PANTHER" id="PTHR24015">
    <property type="entry name" value="OS07G0578800 PROTEIN-RELATED"/>
    <property type="match status" value="1"/>
</dbReference>
<feature type="repeat" description="PPR" evidence="3">
    <location>
        <begin position="77"/>
        <end position="111"/>
    </location>
</feature>
<dbReference type="FunFam" id="1.25.40.10:FF:000158">
    <property type="entry name" value="pentatricopeptide repeat-containing protein At2g33680"/>
    <property type="match status" value="1"/>
</dbReference>
<feature type="repeat" description="PPR" evidence="3">
    <location>
        <begin position="485"/>
        <end position="519"/>
    </location>
</feature>
<name>A0ABD0UYP8_DENTH</name>
<evidence type="ECO:0000256" key="1">
    <source>
        <dbReference type="ARBA" id="ARBA00022737"/>
    </source>
</evidence>
<dbReference type="Pfam" id="PF13041">
    <property type="entry name" value="PPR_2"/>
    <property type="match status" value="5"/>
</dbReference>
<comment type="similarity">
    <text evidence="2">Belongs to the PPR family. PCMP-E subfamily.</text>
</comment>
<protein>
    <recommendedName>
        <fullName evidence="6">Pentatricopeptide repeat-containing protein</fullName>
    </recommendedName>
</protein>
<dbReference type="PROSITE" id="PS51375">
    <property type="entry name" value="PPR"/>
    <property type="match status" value="6"/>
</dbReference>
<proteinExistence type="inferred from homology"/>
<gene>
    <name evidence="4" type="ORF">M5K25_013051</name>
</gene>
<dbReference type="Pfam" id="PF20430">
    <property type="entry name" value="Eplus_motif"/>
    <property type="match status" value="1"/>
</dbReference>
<sequence>MPLKHLLLSNPSKTRYYSSSRGRNTPNLVSAFRTHGFLIKSGKFIDTYTWNNVLADYCRWSGLDDAQKLFDEIPQRDTVSWNSLIAGYVLRGSYEQACLLFGKMLQKRLFCNQYTLGSVLKSVSCSFQVVIGNQLHSFVVKTGLDRNVFSGSALVDMYAKCGSLSDAHLAFKSIAEPNTVSWNTIISGYAKEGDASTAYLLFCQMEREGLKPDESSFASLLPLLNDRSCYKVMVQVHAKIVKFGWVVDAIVYNAAITAYSECRSIIDSEKVFEDMVGIRDLVTWNSMLAAYADHGFMGHAVKLFMRMQDIGIALDIYTFTSVISACFECGQISQGRILHALVVKSGMEGTPSVSNALIGMYIRSNDICNVEDAVKCFNSIEFRDAVSWNSILTGFSQNGFSEDALKFFCHMQAESVRIDHYAFSATLRSCSDLAVLQLGQQVHGLVLKSGFGSNDFVSSSLIYLYSKCGIIVDAKKSFDESCKDSSVTWNSIIFGYAQHGLGEIALDLFHEMQELGVEADHVTFVGLLSACSHSGLVKEGSKILKSIQPAYGIPLRMEHYACGVDLFGRAGNLTEAKDLIESMPFKPDSMVWMTLLGACRIHGNMDLASHIAKSLLESAPTVHSTYVILSNMYAGFGYWDGRAMMQRAMRDRGVTKVPGWSWIEVNKKLHSFNAEDRSHPQSGEIYDSLATLMEEVEIVHHECIEVERRIGSLLLRSFCDLPLFLQCGLSNKAEIGLAGAI</sequence>
<comment type="caution">
    <text evidence="4">The sequence shown here is derived from an EMBL/GenBank/DDBJ whole genome shotgun (WGS) entry which is preliminary data.</text>
</comment>
<organism evidence="4 5">
    <name type="scientific">Dendrobium thyrsiflorum</name>
    <name type="common">Pinecone-like raceme dendrobium</name>
    <name type="synonym">Orchid</name>
    <dbReference type="NCBI Taxonomy" id="117978"/>
    <lineage>
        <taxon>Eukaryota</taxon>
        <taxon>Viridiplantae</taxon>
        <taxon>Streptophyta</taxon>
        <taxon>Embryophyta</taxon>
        <taxon>Tracheophyta</taxon>
        <taxon>Spermatophyta</taxon>
        <taxon>Magnoliopsida</taxon>
        <taxon>Liliopsida</taxon>
        <taxon>Asparagales</taxon>
        <taxon>Orchidaceae</taxon>
        <taxon>Epidendroideae</taxon>
        <taxon>Malaxideae</taxon>
        <taxon>Dendrobiinae</taxon>
        <taxon>Dendrobium</taxon>
    </lineage>
</organism>
<dbReference type="InterPro" id="IPR002885">
    <property type="entry name" value="PPR_rpt"/>
</dbReference>
<feature type="repeat" description="PPR" evidence="3">
    <location>
        <begin position="384"/>
        <end position="418"/>
    </location>
</feature>
<dbReference type="Pfam" id="PF20431">
    <property type="entry name" value="E_motif"/>
    <property type="match status" value="1"/>
</dbReference>
<dbReference type="AlphaFoldDB" id="A0ABD0UYP8"/>
<evidence type="ECO:0000313" key="5">
    <source>
        <dbReference type="Proteomes" id="UP001552299"/>
    </source>
</evidence>
<dbReference type="InterPro" id="IPR046848">
    <property type="entry name" value="E_motif"/>
</dbReference>